<proteinExistence type="inferred from homology"/>
<sequence>MSAIGSLVFCTDCGNLLDSSSGQQQTTLVCEVCGAKCKDASAKTITTQSKPDAFPSSLRDKRSDVQTLTEDDMETSAKIRETCPKCGREEVFYYTKQLRSADEGSTVFYTCKEGCGYKWNTNN</sequence>
<dbReference type="InterPro" id="IPR001222">
    <property type="entry name" value="Znf_TFIIS"/>
</dbReference>
<dbReference type="SMART" id="SM00440">
    <property type="entry name" value="ZnF_C2C2"/>
    <property type="match status" value="1"/>
</dbReference>
<evidence type="ECO:0000256" key="2">
    <source>
        <dbReference type="ARBA" id="ARBA00022478"/>
    </source>
</evidence>
<comment type="caution">
    <text evidence="13">The sequence shown here is derived from an EMBL/GenBank/DDBJ whole genome shotgun (WGS) entry which is preliminary data.</text>
</comment>
<keyword evidence="4 9" id="KW-0863">Zinc-finger</keyword>
<evidence type="ECO:0000256" key="5">
    <source>
        <dbReference type="ARBA" id="ARBA00022833"/>
    </source>
</evidence>
<evidence type="ECO:0000256" key="7">
    <source>
        <dbReference type="ARBA" id="ARBA00023242"/>
    </source>
</evidence>
<evidence type="ECO:0000256" key="6">
    <source>
        <dbReference type="ARBA" id="ARBA00023163"/>
    </source>
</evidence>
<evidence type="ECO:0000256" key="9">
    <source>
        <dbReference type="PROSITE-ProRule" id="PRU00472"/>
    </source>
</evidence>
<dbReference type="InterPro" id="IPR001529">
    <property type="entry name" value="Zn_ribbon_RPB9"/>
</dbReference>
<dbReference type="PROSITE" id="PS01030">
    <property type="entry name" value="RNA_POL_M_15KD"/>
    <property type="match status" value="1"/>
</dbReference>
<dbReference type="PANTHER" id="PTHR11239:SF14">
    <property type="entry name" value="DNA-DIRECTED RNA POLYMERASE I SUBUNIT RPA12"/>
    <property type="match status" value="1"/>
</dbReference>
<dbReference type="SUPFAM" id="SSF57783">
    <property type="entry name" value="Zinc beta-ribbon"/>
    <property type="match status" value="1"/>
</dbReference>
<reference evidence="13 14" key="1">
    <citation type="submission" date="2024-07" db="EMBL/GenBank/DDBJ databases">
        <title>Draft sequence of the Neodothiora populina.</title>
        <authorList>
            <person name="Drown D.D."/>
            <person name="Schuette U.S."/>
            <person name="Buechlein A.B."/>
            <person name="Rusch D.R."/>
            <person name="Winton L.W."/>
            <person name="Adams G.A."/>
        </authorList>
    </citation>
    <scope>NUCLEOTIDE SEQUENCE [LARGE SCALE GENOMIC DNA]</scope>
    <source>
        <strain evidence="13 14">CPC 39397</strain>
    </source>
</reference>
<dbReference type="RefSeq" id="XP_069204633.1">
    <property type="nucleotide sequence ID" value="XM_069341122.1"/>
</dbReference>
<keyword evidence="5" id="KW-0862">Zinc</keyword>
<dbReference type="EMBL" id="JBFMKM010000001">
    <property type="protein sequence ID" value="KAL1311784.1"/>
    <property type="molecule type" value="Genomic_DNA"/>
</dbReference>
<dbReference type="InterPro" id="IPR034004">
    <property type="entry name" value="Zn_ribbon_RPA12_C"/>
</dbReference>
<comment type="similarity">
    <text evidence="8 10">Belongs to the archaeal rpoM/eukaryotic RPA12/RPB9/RPC11 RNA polymerase family.</text>
</comment>
<comment type="subcellular location">
    <subcellularLocation>
        <location evidence="1">Nucleus</location>
        <location evidence="1">Nucleolus</location>
    </subcellularLocation>
</comment>
<evidence type="ECO:0000256" key="1">
    <source>
        <dbReference type="ARBA" id="ARBA00004604"/>
    </source>
</evidence>
<evidence type="ECO:0000313" key="14">
    <source>
        <dbReference type="Proteomes" id="UP001562354"/>
    </source>
</evidence>
<evidence type="ECO:0000256" key="10">
    <source>
        <dbReference type="RuleBase" id="RU003474"/>
    </source>
</evidence>
<gene>
    <name evidence="13" type="ORF">AAFC00_001868</name>
</gene>
<evidence type="ECO:0000256" key="11">
    <source>
        <dbReference type="SAM" id="MobiDB-lite"/>
    </source>
</evidence>
<feature type="domain" description="TFIIS-type" evidence="12">
    <location>
        <begin position="79"/>
        <end position="120"/>
    </location>
</feature>
<dbReference type="InterPro" id="IPR019761">
    <property type="entry name" value="DNA-dir_RNA_pol-M_15_CS"/>
</dbReference>
<dbReference type="Gene3D" id="2.20.25.10">
    <property type="match status" value="1"/>
</dbReference>
<evidence type="ECO:0000256" key="3">
    <source>
        <dbReference type="ARBA" id="ARBA00022723"/>
    </source>
</evidence>
<keyword evidence="6 8" id="KW-0804">Transcription</keyword>
<dbReference type="Pfam" id="PF01096">
    <property type="entry name" value="Zn_ribbon_TFIIS"/>
    <property type="match status" value="1"/>
</dbReference>
<dbReference type="PROSITE" id="PS51133">
    <property type="entry name" value="ZF_TFIIS_2"/>
    <property type="match status" value="1"/>
</dbReference>
<organism evidence="13 14">
    <name type="scientific">Neodothiora populina</name>
    <dbReference type="NCBI Taxonomy" id="2781224"/>
    <lineage>
        <taxon>Eukaryota</taxon>
        <taxon>Fungi</taxon>
        <taxon>Dikarya</taxon>
        <taxon>Ascomycota</taxon>
        <taxon>Pezizomycotina</taxon>
        <taxon>Dothideomycetes</taxon>
        <taxon>Dothideomycetidae</taxon>
        <taxon>Dothideales</taxon>
        <taxon>Dothioraceae</taxon>
        <taxon>Neodothiora</taxon>
    </lineage>
</organism>
<keyword evidence="2 8" id="KW-0240">DNA-directed RNA polymerase</keyword>
<dbReference type="InterPro" id="IPR012164">
    <property type="entry name" value="Rpa12/Rpb9/Rpc10/TFS"/>
</dbReference>
<feature type="region of interest" description="Disordered" evidence="11">
    <location>
        <begin position="48"/>
        <end position="71"/>
    </location>
</feature>
<protein>
    <recommendedName>
        <fullName evidence="8">DNA-directed RNA polymerase subunit</fullName>
    </recommendedName>
</protein>
<evidence type="ECO:0000259" key="12">
    <source>
        <dbReference type="PROSITE" id="PS51133"/>
    </source>
</evidence>
<keyword evidence="14" id="KW-1185">Reference proteome</keyword>
<comment type="function">
    <text evidence="8">DNA-dependent RNA polymerase catalyzes the transcription of DNA into RNA using the four ribonucleoside triphosphates as substrates.</text>
</comment>
<dbReference type="GeneID" id="95975571"/>
<name>A0ABR3PRH8_9PEZI</name>
<dbReference type="SMART" id="SM00661">
    <property type="entry name" value="RPOL9"/>
    <property type="match status" value="1"/>
</dbReference>
<evidence type="ECO:0000313" key="13">
    <source>
        <dbReference type="EMBL" id="KAL1311784.1"/>
    </source>
</evidence>
<dbReference type="PIRSF" id="PIRSF005586">
    <property type="entry name" value="RNApol_RpoM"/>
    <property type="match status" value="1"/>
</dbReference>
<dbReference type="PANTHER" id="PTHR11239">
    <property type="entry name" value="DNA-DIRECTED RNA POLYMERASE"/>
    <property type="match status" value="1"/>
</dbReference>
<evidence type="ECO:0000256" key="4">
    <source>
        <dbReference type="ARBA" id="ARBA00022771"/>
    </source>
</evidence>
<evidence type="ECO:0000256" key="8">
    <source>
        <dbReference type="PIRNR" id="PIRNR005586"/>
    </source>
</evidence>
<keyword evidence="3 10" id="KW-0479">Metal-binding</keyword>
<dbReference type="Proteomes" id="UP001562354">
    <property type="component" value="Unassembled WGS sequence"/>
</dbReference>
<dbReference type="CDD" id="cd10507">
    <property type="entry name" value="Zn-ribbon_RPA12"/>
    <property type="match status" value="1"/>
</dbReference>
<keyword evidence="7 8" id="KW-0539">Nucleus</keyword>
<accession>A0ABR3PRH8</accession>